<evidence type="ECO:0000313" key="3">
    <source>
        <dbReference type="Proteomes" id="UP001335648"/>
    </source>
</evidence>
<dbReference type="EMBL" id="JAULUE010002048">
    <property type="protein sequence ID" value="KAK5910581.1"/>
    <property type="molecule type" value="Genomic_DNA"/>
</dbReference>
<evidence type="ECO:0000256" key="1">
    <source>
        <dbReference type="SAM" id="MobiDB-lite"/>
    </source>
</evidence>
<dbReference type="AlphaFoldDB" id="A0AAN8HCH8"/>
<organism evidence="2 3">
    <name type="scientific">Champsocephalus esox</name>
    <name type="common">pike icefish</name>
    <dbReference type="NCBI Taxonomy" id="159716"/>
    <lineage>
        <taxon>Eukaryota</taxon>
        <taxon>Metazoa</taxon>
        <taxon>Chordata</taxon>
        <taxon>Craniata</taxon>
        <taxon>Vertebrata</taxon>
        <taxon>Euteleostomi</taxon>
        <taxon>Actinopterygii</taxon>
        <taxon>Neopterygii</taxon>
        <taxon>Teleostei</taxon>
        <taxon>Neoteleostei</taxon>
        <taxon>Acanthomorphata</taxon>
        <taxon>Eupercaria</taxon>
        <taxon>Perciformes</taxon>
        <taxon>Notothenioidei</taxon>
        <taxon>Channichthyidae</taxon>
        <taxon>Champsocephalus</taxon>
    </lineage>
</organism>
<sequence length="136" mass="15728">MKIRNVFLSAAAIDHIYDEPEGRAPPLQKPTPLSLYDEPEEVRGDAWRVMGTPADPKGHEFSYNPRVDDYAVPKRHQRALPVGTNEEEEKENWKGEEPREEAEGEEGQHVEEEEEPNNEEEEEPYSPYNNVMIKQL</sequence>
<reference evidence="2 3" key="1">
    <citation type="journal article" date="2023" name="Mol. Biol. Evol.">
        <title>Genomics of Secondarily Temperate Adaptation in the Only Non-Antarctic Icefish.</title>
        <authorList>
            <person name="Rivera-Colon A.G."/>
            <person name="Rayamajhi N."/>
            <person name="Minhas B.F."/>
            <person name="Madrigal G."/>
            <person name="Bilyk K.T."/>
            <person name="Yoon V."/>
            <person name="Hune M."/>
            <person name="Gregory S."/>
            <person name="Cheng C.H.C."/>
            <person name="Catchen J.M."/>
        </authorList>
    </citation>
    <scope>NUCLEOTIDE SEQUENCE [LARGE SCALE GENOMIC DNA]</scope>
    <source>
        <strain evidence="2">JC2023a</strain>
    </source>
</reference>
<feature type="compositionally biased region" description="Basic and acidic residues" evidence="1">
    <location>
        <begin position="56"/>
        <end position="72"/>
    </location>
</feature>
<protein>
    <submittedName>
        <fullName evidence="2">Uncharacterized protein</fullName>
    </submittedName>
</protein>
<dbReference type="Proteomes" id="UP001335648">
    <property type="component" value="Unassembled WGS sequence"/>
</dbReference>
<comment type="caution">
    <text evidence="2">The sequence shown here is derived from an EMBL/GenBank/DDBJ whole genome shotgun (WGS) entry which is preliminary data.</text>
</comment>
<accession>A0AAN8HCH8</accession>
<keyword evidence="3" id="KW-1185">Reference proteome</keyword>
<feature type="compositionally biased region" description="Acidic residues" evidence="1">
    <location>
        <begin position="98"/>
        <end position="124"/>
    </location>
</feature>
<evidence type="ECO:0000313" key="2">
    <source>
        <dbReference type="EMBL" id="KAK5910581.1"/>
    </source>
</evidence>
<feature type="region of interest" description="Disordered" evidence="1">
    <location>
        <begin position="49"/>
        <end position="136"/>
    </location>
</feature>
<proteinExistence type="predicted"/>
<feature type="region of interest" description="Disordered" evidence="1">
    <location>
        <begin position="18"/>
        <end position="37"/>
    </location>
</feature>
<name>A0AAN8HCH8_9TELE</name>
<gene>
    <name evidence="2" type="ORF">CesoFtcFv8_004404</name>
</gene>